<dbReference type="PANTHER" id="PTHR45713">
    <property type="entry name" value="FTP DOMAIN-CONTAINING PROTEIN"/>
    <property type="match status" value="1"/>
</dbReference>
<accession>A0A646QCC4</accession>
<sequence length="545" mass="62879">MTVTCLKKLLGKSIRTHLYRVCDMDPIIKCQGSKRVEIHYETIPRGYEVPNLAEGKQTRQIYTDEGGIPSFANDEHISETISKNGLTLCSYAIEKDEKNPWWRVDLDHEYIVEFLGIFNNHENPGYLHDIEIRVGNKDIEKVFYDDFIEGNPLCKNFLNETLPPGLNFIKCDHPVIGEYVSIEITRKCDKYLNGCYPKNDSEANKLILCEVQVYGTRLEDSKTLDEMATLHYRSTMTEHDKNILLKMGKLEIFSNEMETRNLNWWIISVNLKTIEVTKVKLFFDKGYSTEDLKEIPLEILVGFTYLETEQSFFYGHFNSTTTWFSAKGKRTIVEEGQLKAIIIQPKYRSIGIYITIIAPGDCKRELCDSISAVQIEEFQVTANEIHRVSSRKNELNPVSSTPTCTHTSAMHTYPWWKAKFSREVIVESVTIWNTKDNSSELLREIEIRVGIFEIRYSDAALQSNQICYKGDTSLEELKNPFTCDPSLFGEFLTIQIVPKDPIHNRYNILTLCKVEVRGKQIREDKTKAVPNELTHNESGIILSRQ</sequence>
<comment type="similarity">
    <text evidence="2">Belongs to the fucolectin family.</text>
</comment>
<keyword evidence="6" id="KW-0106">Calcium</keyword>
<dbReference type="InterPro" id="IPR051941">
    <property type="entry name" value="BG_Antigen-Binding_Lectin"/>
</dbReference>
<dbReference type="GO" id="GO:0001868">
    <property type="term" value="P:regulation of complement activation, lectin pathway"/>
    <property type="evidence" value="ECO:0007669"/>
    <property type="project" value="UniProtKB-ARBA"/>
</dbReference>
<reference evidence="9" key="1">
    <citation type="submission" date="2018-11" db="EMBL/GenBank/DDBJ databases">
        <title>Venom-gland transcriptomics and venom proteomics of the Florida green centipede (Hemiscolopendra marginata) reveal sex-based variation in a centipede venom.</title>
        <authorList>
            <person name="Nystrom G.S."/>
            <person name="Ward M.J."/>
            <person name="Ellsworth S.A."/>
            <person name="Rokyta D.R."/>
        </authorList>
    </citation>
    <scope>NUCLEOTIDE SEQUENCE</scope>
    <source>
        <tissue evidence="9">Venom gland</tissue>
    </source>
</reference>
<evidence type="ECO:0000256" key="4">
    <source>
        <dbReference type="ARBA" id="ARBA00022723"/>
    </source>
</evidence>
<keyword evidence="7" id="KW-1015">Disulfide bond</keyword>
<dbReference type="GO" id="GO:0010185">
    <property type="term" value="P:regulation of cellular defense response"/>
    <property type="evidence" value="ECO:0007669"/>
    <property type="project" value="UniProtKB-ARBA"/>
</dbReference>
<evidence type="ECO:0000256" key="3">
    <source>
        <dbReference type="ARBA" id="ARBA00011233"/>
    </source>
</evidence>
<comment type="function">
    <text evidence="1">Acts as a defensive agent. Recognizes blood group fucosylated oligosaccharides including A, B, H and Lewis B-type antigens. Does not recognize Lewis A antigen and has low affinity for monovalent haptens.</text>
</comment>
<evidence type="ECO:0000259" key="8">
    <source>
        <dbReference type="SMART" id="SM00607"/>
    </source>
</evidence>
<dbReference type="AlphaFoldDB" id="A0A646QCC4"/>
<proteinExistence type="inferred from homology"/>
<dbReference type="Gene3D" id="2.60.120.260">
    <property type="entry name" value="Galactose-binding domain-like"/>
    <property type="match status" value="2"/>
</dbReference>
<evidence type="ECO:0000256" key="7">
    <source>
        <dbReference type="ARBA" id="ARBA00023157"/>
    </source>
</evidence>
<name>A0A646QCC4_9MYRI</name>
<comment type="subunit">
    <text evidence="3">Homotrimer.</text>
</comment>
<organism evidence="9">
    <name type="scientific">Hemiscolopendra marginata</name>
    <dbReference type="NCBI Taxonomy" id="943146"/>
    <lineage>
        <taxon>Eukaryota</taxon>
        <taxon>Metazoa</taxon>
        <taxon>Ecdysozoa</taxon>
        <taxon>Arthropoda</taxon>
        <taxon>Myriapoda</taxon>
        <taxon>Chilopoda</taxon>
        <taxon>Pleurostigmophora</taxon>
        <taxon>Scolopendromorpha</taxon>
        <taxon>Scolopendridae</taxon>
        <taxon>Hemiscolopendra</taxon>
    </lineage>
</organism>
<evidence type="ECO:0000256" key="1">
    <source>
        <dbReference type="ARBA" id="ARBA00002219"/>
    </source>
</evidence>
<dbReference type="InterPro" id="IPR008979">
    <property type="entry name" value="Galactose-bd-like_sf"/>
</dbReference>
<evidence type="ECO:0000256" key="2">
    <source>
        <dbReference type="ARBA" id="ARBA00010147"/>
    </source>
</evidence>
<evidence type="ECO:0000256" key="5">
    <source>
        <dbReference type="ARBA" id="ARBA00022734"/>
    </source>
</evidence>
<dbReference type="GO" id="GO:0042806">
    <property type="term" value="F:fucose binding"/>
    <property type="evidence" value="ECO:0007669"/>
    <property type="project" value="UniProtKB-ARBA"/>
</dbReference>
<keyword evidence="4" id="KW-0479">Metal-binding</keyword>
<evidence type="ECO:0000313" key="9">
    <source>
        <dbReference type="EMBL" id="MUP40298.1"/>
    </source>
</evidence>
<dbReference type="PANTHER" id="PTHR45713:SF6">
    <property type="entry name" value="F5_8 TYPE C DOMAIN-CONTAINING PROTEIN"/>
    <property type="match status" value="1"/>
</dbReference>
<evidence type="ECO:0000256" key="6">
    <source>
        <dbReference type="ARBA" id="ARBA00022837"/>
    </source>
</evidence>
<dbReference type="EMBL" id="GHBY01000121">
    <property type="protein sequence ID" value="MUP40298.1"/>
    <property type="molecule type" value="Transcribed_RNA"/>
</dbReference>
<protein>
    <submittedName>
        <fullName evidence="9">Fucolectin</fullName>
    </submittedName>
</protein>
<dbReference type="InterPro" id="IPR006585">
    <property type="entry name" value="FTP1"/>
</dbReference>
<keyword evidence="5" id="KW-0430">Lectin</keyword>
<dbReference type="GO" id="GO:0046872">
    <property type="term" value="F:metal ion binding"/>
    <property type="evidence" value="ECO:0007669"/>
    <property type="project" value="UniProtKB-KW"/>
</dbReference>
<dbReference type="SUPFAM" id="SSF49785">
    <property type="entry name" value="Galactose-binding domain-like"/>
    <property type="match status" value="2"/>
</dbReference>
<dbReference type="SMART" id="SM00607">
    <property type="entry name" value="FTP"/>
    <property type="match status" value="1"/>
</dbReference>
<feature type="domain" description="Fucolectin tachylectin-4 pentraxin-1" evidence="8">
    <location>
        <begin position="49"/>
        <end position="219"/>
    </location>
</feature>